<sequence length="78" mass="8924">QLIKTKVLPVTPSWGTLHNSSKNLGKEPSRVTDKPPRRLTAPTLRSIRRKLTTRRGKIQHITMTSFVRGVNHWQGRSN</sequence>
<gene>
    <name evidence="2" type="ORF">AaeL_AAEL011153</name>
</gene>
<evidence type="ECO:0000313" key="3">
    <source>
        <dbReference type="Proteomes" id="UP000682892"/>
    </source>
</evidence>
<dbReference type="Proteomes" id="UP000682892">
    <property type="component" value="Unassembled WGS sequence"/>
</dbReference>
<reference evidence="2" key="3">
    <citation type="submission" date="2012-09" db="EMBL/GenBank/DDBJ databases">
        <authorList>
            <consortium name="VectorBase"/>
        </authorList>
    </citation>
    <scope>NUCLEOTIDE SEQUENCE</scope>
    <source>
        <strain evidence="2">Liverpool</strain>
    </source>
</reference>
<protein>
    <submittedName>
        <fullName evidence="2">AAEL011153-PA</fullName>
    </submittedName>
</protein>
<reference evidence="2" key="2">
    <citation type="journal article" date="2007" name="Science">
        <title>Genome sequence of Aedes aegypti, a major arbovirus vector.</title>
        <authorList>
            <person name="Nene V."/>
            <person name="Wortman J.R."/>
            <person name="Lawson D."/>
            <person name="Haas B."/>
            <person name="Kodira C."/>
            <person name="Tu Z.J."/>
            <person name="Loftus B."/>
            <person name="Xi Z."/>
            <person name="Megy K."/>
            <person name="Grabherr M."/>
            <person name="Ren Q."/>
            <person name="Zdobnov E.M."/>
            <person name="Lobo N.F."/>
            <person name="Campbell K.S."/>
            <person name="Brown S.E."/>
            <person name="Bonaldo M.F."/>
            <person name="Zhu J."/>
            <person name="Sinkins S.P."/>
            <person name="Hogenkamp D.G."/>
            <person name="Amedeo P."/>
            <person name="Arensburger P."/>
            <person name="Atkinson P.W."/>
            <person name="Bidwell S."/>
            <person name="Biedler J."/>
            <person name="Birney E."/>
            <person name="Bruggner R.V."/>
            <person name="Costas J."/>
            <person name="Coy M.R."/>
            <person name="Crabtree J."/>
            <person name="Crawford M."/>
            <person name="Debruyn B."/>
            <person name="Decaprio D."/>
            <person name="Eiglmeier K."/>
            <person name="Eisenstadt E."/>
            <person name="El-Dorry H."/>
            <person name="Gelbart W.M."/>
            <person name="Gomes S.L."/>
            <person name="Hammond M."/>
            <person name="Hannick L.I."/>
            <person name="Hogan J.R."/>
            <person name="Holmes M.H."/>
            <person name="Jaffe D."/>
            <person name="Johnston J.S."/>
            <person name="Kennedy R.C."/>
            <person name="Koo H."/>
            <person name="Kravitz S."/>
            <person name="Kriventseva E.V."/>
            <person name="Kulp D."/>
            <person name="Labutti K."/>
            <person name="Lee E."/>
            <person name="Li S."/>
            <person name="Lovin D.D."/>
            <person name="Mao C."/>
            <person name="Mauceli E."/>
            <person name="Menck C.F."/>
            <person name="Miller J.R."/>
            <person name="Montgomery P."/>
            <person name="Mori A."/>
            <person name="Nascimento A.L."/>
            <person name="Naveira H.F."/>
            <person name="Nusbaum C."/>
            <person name="O'leary S."/>
            <person name="Orvis J."/>
            <person name="Pertea M."/>
            <person name="Quesneville H."/>
            <person name="Reidenbach K.R."/>
            <person name="Rogers Y.H."/>
            <person name="Roth C.W."/>
            <person name="Schneider J.R."/>
            <person name="Schatz M."/>
            <person name="Shumway M."/>
            <person name="Stanke M."/>
            <person name="Stinson E.O."/>
            <person name="Tubio J.M."/>
            <person name="Vanzee J.P."/>
            <person name="Verjovski-Almeida S."/>
            <person name="Werner D."/>
            <person name="White O."/>
            <person name="Wyder S."/>
            <person name="Zeng Q."/>
            <person name="Zhao Q."/>
            <person name="Zhao Y."/>
            <person name="Hill C.A."/>
            <person name="Raikhel A.S."/>
            <person name="Soares M.B."/>
            <person name="Knudson D.L."/>
            <person name="Lee N.H."/>
            <person name="Galagan J."/>
            <person name="Salzberg S.L."/>
            <person name="Paulsen I.T."/>
            <person name="Dimopoulos G."/>
            <person name="Collins F.H."/>
            <person name="Birren B."/>
            <person name="Fraser-Liggett C.M."/>
            <person name="Severson D.W."/>
        </authorList>
    </citation>
    <scope>NUCLEOTIDE SEQUENCE [LARGE SCALE GENOMIC DNA]</scope>
    <source>
        <strain evidence="2">Liverpool</strain>
    </source>
</reference>
<name>Q16QW5_AEDAE</name>
<feature type="region of interest" description="Disordered" evidence="1">
    <location>
        <begin position="14"/>
        <end position="37"/>
    </location>
</feature>
<feature type="compositionally biased region" description="Basic and acidic residues" evidence="1">
    <location>
        <begin position="24"/>
        <end position="36"/>
    </location>
</feature>
<organism evidence="2 3">
    <name type="scientific">Aedes aegypti</name>
    <name type="common">Yellowfever mosquito</name>
    <name type="synonym">Culex aegypti</name>
    <dbReference type="NCBI Taxonomy" id="7159"/>
    <lineage>
        <taxon>Eukaryota</taxon>
        <taxon>Metazoa</taxon>
        <taxon>Ecdysozoa</taxon>
        <taxon>Arthropoda</taxon>
        <taxon>Hexapoda</taxon>
        <taxon>Insecta</taxon>
        <taxon>Pterygota</taxon>
        <taxon>Neoptera</taxon>
        <taxon>Endopterygota</taxon>
        <taxon>Diptera</taxon>
        <taxon>Nematocera</taxon>
        <taxon>Culicoidea</taxon>
        <taxon>Culicidae</taxon>
        <taxon>Culicinae</taxon>
        <taxon>Aedini</taxon>
        <taxon>Aedes</taxon>
        <taxon>Stegomyia</taxon>
    </lineage>
</organism>
<evidence type="ECO:0000313" key="2">
    <source>
        <dbReference type="EMBL" id="EAT36786.1"/>
    </source>
</evidence>
<dbReference type="HOGENOM" id="CLU_2628815_0_0_1"/>
<feature type="compositionally biased region" description="Polar residues" evidence="1">
    <location>
        <begin position="14"/>
        <end position="23"/>
    </location>
</feature>
<dbReference type="PaxDb" id="7159-AAEL011153-PA"/>
<proteinExistence type="predicted"/>
<dbReference type="STRING" id="7159.Q16QW5"/>
<feature type="non-terminal residue" evidence="2">
    <location>
        <position position="78"/>
    </location>
</feature>
<reference evidence="2" key="1">
    <citation type="submission" date="2005-10" db="EMBL/GenBank/DDBJ databases">
        <authorList>
            <person name="Loftus B.J."/>
            <person name="Nene V.M."/>
            <person name="Hannick L.I."/>
            <person name="Bidwell S."/>
            <person name="Haas B."/>
            <person name="Amedeo P."/>
            <person name="Orvis J."/>
            <person name="Wortman J.R."/>
            <person name="White O.R."/>
            <person name="Salzberg S."/>
            <person name="Shumway M."/>
            <person name="Koo H."/>
            <person name="Zhao Y."/>
            <person name="Holmes M."/>
            <person name="Miller J."/>
            <person name="Schatz M."/>
            <person name="Pop M."/>
            <person name="Pai G."/>
            <person name="Utterback T."/>
            <person name="Rogers Y.-H."/>
            <person name="Kravitz S."/>
            <person name="Fraser C.M."/>
        </authorList>
    </citation>
    <scope>NUCLEOTIDE SEQUENCE</scope>
    <source>
        <strain evidence="2">Liverpool</strain>
    </source>
</reference>
<dbReference type="EMBL" id="CH477729">
    <property type="protein sequence ID" value="EAT36786.1"/>
    <property type="molecule type" value="Genomic_DNA"/>
</dbReference>
<evidence type="ECO:0000256" key="1">
    <source>
        <dbReference type="SAM" id="MobiDB-lite"/>
    </source>
</evidence>
<dbReference type="AlphaFoldDB" id="Q16QW5"/>
<accession>Q16QW5</accession>